<keyword evidence="6" id="KW-1185">Reference proteome</keyword>
<dbReference type="EMBL" id="MCGH01000004">
    <property type="protein sequence ID" value="ODM02515.1"/>
    <property type="molecule type" value="Genomic_DNA"/>
</dbReference>
<comment type="caution">
    <text evidence="1">The sequence shown here is derived from an EMBL/GenBank/DDBJ whole genome shotgun (WGS) entry which is preliminary data.</text>
</comment>
<sequence length="98" mass="10535">MANTLIFTDTVDSRCGLHCTGCTWKESHGCRGCIPTNGNPFHGECPVAVCCQEKGLVHCGQCPEIPCDLLTSYSCDEENGDSPVGARIEQCKRWAGNA</sequence>
<protein>
    <recommendedName>
        <fullName evidence="7">DUF3795 domain-containing protein</fullName>
    </recommendedName>
</protein>
<dbReference type="Proteomes" id="UP000094067">
    <property type="component" value="Unassembled WGS sequence"/>
</dbReference>
<evidence type="ECO:0000313" key="5">
    <source>
        <dbReference type="Proteomes" id="UP000094271"/>
    </source>
</evidence>
<reference evidence="1 4" key="1">
    <citation type="submission" date="2016-07" db="EMBL/GenBank/DDBJ databases">
        <title>Characterization of isolates of Eisenbergiella tayi derived from blood cultures, using whole genome sequencing.</title>
        <authorList>
            <person name="Burdz T."/>
            <person name="Wiebe D."/>
            <person name="Huynh C."/>
            <person name="Bernard K."/>
        </authorList>
    </citation>
    <scope>NUCLEOTIDE SEQUENCE [LARGE SCALE GENOMIC DNA]</scope>
    <source>
        <strain evidence="1 4">NML 110608</strain>
    </source>
</reference>
<evidence type="ECO:0000313" key="2">
    <source>
        <dbReference type="EMBL" id="ODR52979.1"/>
    </source>
</evidence>
<dbReference type="Proteomes" id="UP000094869">
    <property type="component" value="Unassembled WGS sequence"/>
</dbReference>
<evidence type="ECO:0000313" key="6">
    <source>
        <dbReference type="Proteomes" id="UP000094869"/>
    </source>
</evidence>
<dbReference type="Proteomes" id="UP000094271">
    <property type="component" value="Unassembled WGS sequence"/>
</dbReference>
<evidence type="ECO:0000313" key="3">
    <source>
        <dbReference type="EMBL" id="ODR55506.1"/>
    </source>
</evidence>
<evidence type="ECO:0000313" key="4">
    <source>
        <dbReference type="Proteomes" id="UP000094067"/>
    </source>
</evidence>
<evidence type="ECO:0008006" key="7">
    <source>
        <dbReference type="Google" id="ProtNLM"/>
    </source>
</evidence>
<dbReference type="AlphaFoldDB" id="A0A1E3A176"/>
<accession>A0A1E3A176</accession>
<dbReference type="Pfam" id="PF12675">
    <property type="entry name" value="DUF3795"/>
    <property type="match status" value="1"/>
</dbReference>
<dbReference type="InterPro" id="IPR024227">
    <property type="entry name" value="DUF3795"/>
</dbReference>
<dbReference type="OrthoDB" id="9803966at2"/>
<reference evidence="3 6" key="2">
    <citation type="submission" date="2016-08" db="EMBL/GenBank/DDBJ databases">
        <title>Characterization of Isolates of Eisenbergiella tayi Derived from Blood Cultures, Using Whole Genome Sequencing.</title>
        <authorList>
            <person name="Bernier A.-M."/>
            <person name="Burdz T."/>
            <person name="Wiebe D."/>
            <person name="Bernard K."/>
        </authorList>
    </citation>
    <scope>NUCLEOTIDE SEQUENCE [LARGE SCALE GENOMIC DNA]</scope>
    <source>
        <strain evidence="3 6">NML120146</strain>
    </source>
</reference>
<dbReference type="EMBL" id="MEHD01000024">
    <property type="protein sequence ID" value="ODR55506.1"/>
    <property type="molecule type" value="Genomic_DNA"/>
</dbReference>
<dbReference type="RefSeq" id="WP_044972508.1">
    <property type="nucleotide sequence ID" value="NZ_DAWDRA010000673.1"/>
</dbReference>
<proteinExistence type="predicted"/>
<dbReference type="EMBL" id="MEHA01000005">
    <property type="protein sequence ID" value="ODR52979.1"/>
    <property type="molecule type" value="Genomic_DNA"/>
</dbReference>
<dbReference type="PATRIC" id="fig|1432052.4.peg.6307"/>
<gene>
    <name evidence="2" type="ORF">BEI59_08925</name>
    <name evidence="1" type="ORF">BEI61_05677</name>
    <name evidence="3" type="ORF">BEI63_14825</name>
</gene>
<reference evidence="2 5" key="3">
    <citation type="submission" date="2016-08" db="EMBL/GenBank/DDBJ databases">
        <authorList>
            <person name="Seilhamer J.J."/>
        </authorList>
    </citation>
    <scope>NUCLEOTIDE SEQUENCE [LARGE SCALE GENOMIC DNA]</scope>
    <source>
        <strain evidence="2 5">NML150140-1</strain>
    </source>
</reference>
<name>A0A1E3A176_9FIRM</name>
<organism evidence="1 4">
    <name type="scientific">Eisenbergiella tayi</name>
    <dbReference type="NCBI Taxonomy" id="1432052"/>
    <lineage>
        <taxon>Bacteria</taxon>
        <taxon>Bacillati</taxon>
        <taxon>Bacillota</taxon>
        <taxon>Clostridia</taxon>
        <taxon>Lachnospirales</taxon>
        <taxon>Lachnospiraceae</taxon>
        <taxon>Eisenbergiella</taxon>
    </lineage>
</organism>
<evidence type="ECO:0000313" key="1">
    <source>
        <dbReference type="EMBL" id="ODM02515.1"/>
    </source>
</evidence>